<gene>
    <name evidence="5" type="ORF">IV500_12120</name>
</gene>
<dbReference type="InterPro" id="IPR000792">
    <property type="entry name" value="Tscrpt_reg_LuxR_C"/>
</dbReference>
<reference evidence="5 6" key="1">
    <citation type="submission" date="2020-11" db="EMBL/GenBank/DDBJ databases">
        <title>Arthrobacter antarcticus sp. nov., isolated from Antarctic Soil.</title>
        <authorList>
            <person name="Li J."/>
        </authorList>
    </citation>
    <scope>NUCLEOTIDE SEQUENCE [LARGE SCALE GENOMIC DNA]</scope>
    <source>
        <strain evidence="5 6">Z1-20</strain>
    </source>
</reference>
<dbReference type="Gene3D" id="1.10.10.10">
    <property type="entry name" value="Winged helix-like DNA-binding domain superfamily/Winged helix DNA-binding domain"/>
    <property type="match status" value="1"/>
</dbReference>
<dbReference type="CDD" id="cd06170">
    <property type="entry name" value="LuxR_C_like"/>
    <property type="match status" value="1"/>
</dbReference>
<proteinExistence type="predicted"/>
<feature type="domain" description="HTH luxR-type" evidence="4">
    <location>
        <begin position="765"/>
        <end position="827"/>
    </location>
</feature>
<dbReference type="InterPro" id="IPR036388">
    <property type="entry name" value="WH-like_DNA-bd_sf"/>
</dbReference>
<protein>
    <recommendedName>
        <fullName evidence="4">HTH luxR-type domain-containing protein</fullName>
    </recommendedName>
</protein>
<keyword evidence="1" id="KW-0805">Transcription regulation</keyword>
<keyword evidence="2" id="KW-0238">DNA-binding</keyword>
<dbReference type="EMBL" id="JADNYM010000014">
    <property type="protein sequence ID" value="MBG0740126.1"/>
    <property type="molecule type" value="Genomic_DNA"/>
</dbReference>
<dbReference type="Pfam" id="PF00196">
    <property type="entry name" value="GerE"/>
    <property type="match status" value="1"/>
</dbReference>
<dbReference type="AlphaFoldDB" id="A0A931G4U6"/>
<dbReference type="GO" id="GO:0006355">
    <property type="term" value="P:regulation of DNA-templated transcription"/>
    <property type="evidence" value="ECO:0007669"/>
    <property type="project" value="InterPro"/>
</dbReference>
<dbReference type="GO" id="GO:0003677">
    <property type="term" value="F:DNA binding"/>
    <property type="evidence" value="ECO:0007669"/>
    <property type="project" value="UniProtKB-KW"/>
</dbReference>
<keyword evidence="3" id="KW-0804">Transcription</keyword>
<name>A0A931G4U6_9MICC</name>
<evidence type="ECO:0000259" key="4">
    <source>
        <dbReference type="PROSITE" id="PS50043"/>
    </source>
</evidence>
<organism evidence="5 6">
    <name type="scientific">Arthrobacter terrae</name>
    <dbReference type="NCBI Taxonomy" id="2935737"/>
    <lineage>
        <taxon>Bacteria</taxon>
        <taxon>Bacillati</taxon>
        <taxon>Actinomycetota</taxon>
        <taxon>Actinomycetes</taxon>
        <taxon>Micrococcales</taxon>
        <taxon>Micrococcaceae</taxon>
        <taxon>Arthrobacter</taxon>
    </lineage>
</organism>
<dbReference type="Proteomes" id="UP000655366">
    <property type="component" value="Unassembled WGS sequence"/>
</dbReference>
<accession>A0A931G4U6</accession>
<dbReference type="RefSeq" id="WP_196397068.1">
    <property type="nucleotide sequence ID" value="NZ_JADNYM010000014.1"/>
</dbReference>
<evidence type="ECO:0000256" key="3">
    <source>
        <dbReference type="ARBA" id="ARBA00023163"/>
    </source>
</evidence>
<dbReference type="PRINTS" id="PR00038">
    <property type="entry name" value="HTHLUXR"/>
</dbReference>
<evidence type="ECO:0000313" key="5">
    <source>
        <dbReference type="EMBL" id="MBG0740126.1"/>
    </source>
</evidence>
<dbReference type="SMART" id="SM00421">
    <property type="entry name" value="HTH_LUXR"/>
    <property type="match status" value="1"/>
</dbReference>
<evidence type="ECO:0000256" key="2">
    <source>
        <dbReference type="ARBA" id="ARBA00023125"/>
    </source>
</evidence>
<evidence type="ECO:0000256" key="1">
    <source>
        <dbReference type="ARBA" id="ARBA00023015"/>
    </source>
</evidence>
<dbReference type="PROSITE" id="PS00622">
    <property type="entry name" value="HTH_LUXR_1"/>
    <property type="match status" value="1"/>
</dbReference>
<comment type="caution">
    <text evidence="5">The sequence shown here is derived from an EMBL/GenBank/DDBJ whole genome shotgun (WGS) entry which is preliminary data.</text>
</comment>
<dbReference type="PANTHER" id="PTHR44688:SF16">
    <property type="entry name" value="DNA-BINDING TRANSCRIPTIONAL ACTIVATOR DEVR_DOSR"/>
    <property type="match status" value="1"/>
</dbReference>
<dbReference type="PROSITE" id="PS50043">
    <property type="entry name" value="HTH_LUXR_2"/>
    <property type="match status" value="1"/>
</dbReference>
<evidence type="ECO:0000313" key="6">
    <source>
        <dbReference type="Proteomes" id="UP000655366"/>
    </source>
</evidence>
<keyword evidence="6" id="KW-1185">Reference proteome</keyword>
<dbReference type="SUPFAM" id="SSF46894">
    <property type="entry name" value="C-terminal effector domain of the bipartite response regulators"/>
    <property type="match status" value="1"/>
</dbReference>
<dbReference type="InterPro" id="IPR016032">
    <property type="entry name" value="Sig_transdc_resp-reg_C-effctor"/>
</dbReference>
<dbReference type="PANTHER" id="PTHR44688">
    <property type="entry name" value="DNA-BINDING TRANSCRIPTIONAL ACTIVATOR DEVR_DOSR"/>
    <property type="match status" value="1"/>
</dbReference>
<sequence>MEVVHIRCTESGSNRAYSALDFLLGGLDSSVTDNPLALLGVLQERLGDAGGGRPVVLFVDNAEDLDPWSATVFAQLARHHSARLLVVCQRMPNITEELSALWKDGLLARMDVGPLEPADTTDLLTAVLGAPVSGVLSRVFQDATGGNPLFLQALTTEQLASGQVKISGGFWVLGTRRLELGQHGFNRVDLRLRRLNPAQVNVLEVLALVGQVPLHLLPSLVDGEAVDQLQEQRLITVGPCPDLGARISCPLIRHVVRSRIPNGRSRQLLEHSLSLLGPVSAMAPPAQVAVVTWCLDCAVTVSPGDLLSAARAANALHDSSAALRFAGAVPGYQNTPSLVIEQVNALVQAGQFTDALAAVESFDCQPCGPGCLPAWTALQLTRCRLLQHHPDRHTEAGPLLRSIRARIEQADPLHRDGLWAVCSNVEVVELEMAAFEGNFRAVEESAGAVLAAMPDGGSLLRLQAQGWLAEARAMGGYQLQATALATDAAARLADAGVDQAAVESAQAHVFHGLLLAGQWNMCADMLTSQRKSPEVVNDLNGPAADVAEGILHALAGRGQLALAKLLPALSQARAIDATRMTVLGEAAAAYAHALTGNLDLAGKHLDRAQARPERLWWSDRQLVVFFTAMAAALQGHSGTAVTSLLDAAKENQVRGAAAVEMLLVCGVVQLGQHSQAERLTKLASEQEGDLAKACELFGRAITTRNPELLLDAAAAALKMNWAPLAFAASGAALPLAEHAQNRRLIRDARRLSTQAQTVGTLAMKTDPNTATLTRREHKIAVLAVAGSTSRDIAEQLHVSARTVEGSLYRVYAKLQISNREQLKLVLR</sequence>